<name>A0A1B7MIL0_9AGAM</name>
<protein>
    <submittedName>
        <fullName evidence="2">FAD/NAD(P)-binding domain-containing protein</fullName>
    </submittedName>
</protein>
<dbReference type="PANTHER" id="PTHR43539:SF68">
    <property type="entry name" value="FLAVIN-BINDING MONOOXYGENASE-LIKE PROTEIN (AFU_ORTHOLOGUE AFUA_4G09220)"/>
    <property type="match status" value="1"/>
</dbReference>
<dbReference type="PANTHER" id="PTHR43539">
    <property type="entry name" value="FLAVIN-BINDING MONOOXYGENASE-LIKE PROTEIN (AFU_ORTHOLOGUE AFUA_4G09220)"/>
    <property type="match status" value="1"/>
</dbReference>
<dbReference type="InParanoid" id="A0A1B7MIL0"/>
<dbReference type="AlphaFoldDB" id="A0A1B7MIL0"/>
<dbReference type="OrthoDB" id="74360at2759"/>
<dbReference type="GO" id="GO:0004497">
    <property type="term" value="F:monooxygenase activity"/>
    <property type="evidence" value="ECO:0007669"/>
    <property type="project" value="TreeGrafter"/>
</dbReference>
<accession>A0A1B7MIL0</accession>
<dbReference type="Pfam" id="PF13738">
    <property type="entry name" value="Pyr_redox_3"/>
    <property type="match status" value="1"/>
</dbReference>
<feature type="non-terminal residue" evidence="2">
    <location>
        <position position="1"/>
    </location>
</feature>
<reference evidence="2 3" key="1">
    <citation type="submission" date="2016-06" db="EMBL/GenBank/DDBJ databases">
        <title>Comparative genomics of the ectomycorrhizal sister species Rhizopogon vinicolor and Rhizopogon vesiculosus (Basidiomycota: Boletales) reveals a divergence of the mating type B locus.</title>
        <authorList>
            <consortium name="DOE Joint Genome Institute"/>
            <person name="Mujic A.B."/>
            <person name="Kuo A."/>
            <person name="Tritt A."/>
            <person name="Lipzen A."/>
            <person name="Chen C."/>
            <person name="Johnson J."/>
            <person name="Sharma A."/>
            <person name="Barry K."/>
            <person name="Grigoriev I.V."/>
            <person name="Spatafora J.W."/>
        </authorList>
    </citation>
    <scope>NUCLEOTIDE SEQUENCE [LARGE SCALE GENOMIC DNA]</scope>
    <source>
        <strain evidence="2 3">AM-OR11-026</strain>
    </source>
</reference>
<dbReference type="InterPro" id="IPR050982">
    <property type="entry name" value="Auxin_biosynth/cation_transpt"/>
</dbReference>
<dbReference type="SUPFAM" id="SSF51905">
    <property type="entry name" value="FAD/NAD(P)-binding domain"/>
    <property type="match status" value="1"/>
</dbReference>
<dbReference type="EMBL" id="KV449007">
    <property type="protein sequence ID" value="OAX32444.1"/>
    <property type="molecule type" value="Genomic_DNA"/>
</dbReference>
<dbReference type="STRING" id="1314800.A0A1B7MIL0"/>
<evidence type="ECO:0000256" key="1">
    <source>
        <dbReference type="ARBA" id="ARBA00023002"/>
    </source>
</evidence>
<dbReference type="PRINTS" id="PR00411">
    <property type="entry name" value="PNDRDTASEI"/>
</dbReference>
<dbReference type="GO" id="GO:0050660">
    <property type="term" value="F:flavin adenine dinucleotide binding"/>
    <property type="evidence" value="ECO:0007669"/>
    <property type="project" value="TreeGrafter"/>
</dbReference>
<evidence type="ECO:0000313" key="3">
    <source>
        <dbReference type="Proteomes" id="UP000092154"/>
    </source>
</evidence>
<sequence length="424" mass="47174">NQKADHGTWEENRRQEIEFTTDDPTVLVIGAGQAGLTIGARLKYLGVSTLIVDKKPRVGDNWRDRYKALCLHDTIWANRLPYLNFPSTWPVFSPVRKLADWLEGYASFLELNVWTASTIKKSSWDDTTKTWTVEVIRHGKETRTLTVKHLVFATGLDARPRVPDIPGKASFKGSAMHSSQFTSAANYIGKKAVVVGACNSGHDIAQDFFNQDIDVTMYQRSSTFVITAQTAADMMSDLYREGFPIDLADTYNTSLPNAVLRRLSQRMVPAFAQTNDKDTLDGLAKVGFKTNLGPHGAGIFPLFFERGGGYYIDTGTSKHIINGDIKIKHGSSIECFTENGLRFADGTELQADIIVFATGFSGHLDSMHKVCGDEVASKIGAVWGLDQEGQIQGVWRHCGHDGLWFGIGMSMFLLWTLRFTVFLW</sequence>
<organism evidence="2 3">
    <name type="scientific">Rhizopogon vinicolor AM-OR11-026</name>
    <dbReference type="NCBI Taxonomy" id="1314800"/>
    <lineage>
        <taxon>Eukaryota</taxon>
        <taxon>Fungi</taxon>
        <taxon>Dikarya</taxon>
        <taxon>Basidiomycota</taxon>
        <taxon>Agaricomycotina</taxon>
        <taxon>Agaricomycetes</taxon>
        <taxon>Agaricomycetidae</taxon>
        <taxon>Boletales</taxon>
        <taxon>Suillineae</taxon>
        <taxon>Rhizopogonaceae</taxon>
        <taxon>Rhizopogon</taxon>
    </lineage>
</organism>
<proteinExistence type="predicted"/>
<evidence type="ECO:0000313" key="2">
    <source>
        <dbReference type="EMBL" id="OAX32444.1"/>
    </source>
</evidence>
<dbReference type="Proteomes" id="UP000092154">
    <property type="component" value="Unassembled WGS sequence"/>
</dbReference>
<keyword evidence="1" id="KW-0560">Oxidoreductase</keyword>
<keyword evidence="3" id="KW-1185">Reference proteome</keyword>
<dbReference type="Gene3D" id="3.50.50.60">
    <property type="entry name" value="FAD/NAD(P)-binding domain"/>
    <property type="match status" value="2"/>
</dbReference>
<gene>
    <name evidence="2" type="ORF">K503DRAFT_805224</name>
</gene>
<dbReference type="InterPro" id="IPR036188">
    <property type="entry name" value="FAD/NAD-bd_sf"/>
</dbReference>